<dbReference type="SUPFAM" id="SSF46689">
    <property type="entry name" value="Homeodomain-like"/>
    <property type="match status" value="1"/>
</dbReference>
<accession>A0A9W6GA97</accession>
<gene>
    <name evidence="6" type="ORF">GALLR39Z86_29080</name>
</gene>
<dbReference type="InterPro" id="IPR001647">
    <property type="entry name" value="HTH_TetR"/>
</dbReference>
<evidence type="ECO:0000256" key="3">
    <source>
        <dbReference type="ARBA" id="ARBA00023163"/>
    </source>
</evidence>
<evidence type="ECO:0000313" key="7">
    <source>
        <dbReference type="Proteomes" id="UP001144313"/>
    </source>
</evidence>
<dbReference type="PANTHER" id="PTHR30055">
    <property type="entry name" value="HTH-TYPE TRANSCRIPTIONAL REGULATOR RUTR"/>
    <property type="match status" value="1"/>
</dbReference>
<keyword evidence="2 4" id="KW-0238">DNA-binding</keyword>
<dbReference type="GO" id="GO:0003700">
    <property type="term" value="F:DNA-binding transcription factor activity"/>
    <property type="evidence" value="ECO:0007669"/>
    <property type="project" value="TreeGrafter"/>
</dbReference>
<dbReference type="RefSeq" id="WP_270113389.1">
    <property type="nucleotide sequence ID" value="NZ_BAAAOL010000017.1"/>
</dbReference>
<keyword evidence="7" id="KW-1185">Reference proteome</keyword>
<feature type="DNA-binding region" description="H-T-H motif" evidence="4">
    <location>
        <begin position="36"/>
        <end position="55"/>
    </location>
</feature>
<reference evidence="6" key="1">
    <citation type="submission" date="2022-12" db="EMBL/GenBank/DDBJ databases">
        <title>Reference genome sequencing for broad-spectrum identification of bacterial and archaeal isolates by mass spectrometry.</title>
        <authorList>
            <person name="Sekiguchi Y."/>
            <person name="Tourlousse D.M."/>
        </authorList>
    </citation>
    <scope>NUCLEOTIDE SEQUENCE</scope>
    <source>
        <strain evidence="6">LLR39Z86</strain>
    </source>
</reference>
<keyword evidence="3" id="KW-0804">Transcription</keyword>
<dbReference type="InterPro" id="IPR049445">
    <property type="entry name" value="TetR_SbtR-like_C"/>
</dbReference>
<evidence type="ECO:0000259" key="5">
    <source>
        <dbReference type="PROSITE" id="PS50977"/>
    </source>
</evidence>
<dbReference type="Pfam" id="PF21597">
    <property type="entry name" value="TetR_C_43"/>
    <property type="match status" value="1"/>
</dbReference>
<dbReference type="Gene3D" id="1.10.357.10">
    <property type="entry name" value="Tetracycline Repressor, domain 2"/>
    <property type="match status" value="1"/>
</dbReference>
<dbReference type="PANTHER" id="PTHR30055:SF234">
    <property type="entry name" value="HTH-TYPE TRANSCRIPTIONAL REGULATOR BETI"/>
    <property type="match status" value="1"/>
</dbReference>
<dbReference type="InterPro" id="IPR050109">
    <property type="entry name" value="HTH-type_TetR-like_transc_reg"/>
</dbReference>
<evidence type="ECO:0000313" key="6">
    <source>
        <dbReference type="EMBL" id="GLI43058.1"/>
    </source>
</evidence>
<dbReference type="GO" id="GO:0000976">
    <property type="term" value="F:transcription cis-regulatory region binding"/>
    <property type="evidence" value="ECO:0007669"/>
    <property type="project" value="TreeGrafter"/>
</dbReference>
<comment type="caution">
    <text evidence="6">The sequence shown here is derived from an EMBL/GenBank/DDBJ whole genome shotgun (WGS) entry which is preliminary data.</text>
</comment>
<dbReference type="Proteomes" id="UP001144313">
    <property type="component" value="Unassembled WGS sequence"/>
</dbReference>
<keyword evidence="1" id="KW-0805">Transcription regulation</keyword>
<evidence type="ECO:0000256" key="2">
    <source>
        <dbReference type="ARBA" id="ARBA00023125"/>
    </source>
</evidence>
<dbReference type="AlphaFoldDB" id="A0A9W6GA97"/>
<feature type="domain" description="HTH tetR-type" evidence="5">
    <location>
        <begin position="14"/>
        <end position="73"/>
    </location>
</feature>
<dbReference type="Pfam" id="PF00440">
    <property type="entry name" value="TetR_N"/>
    <property type="match status" value="1"/>
</dbReference>
<dbReference type="PROSITE" id="PS50977">
    <property type="entry name" value="HTH_TETR_2"/>
    <property type="match status" value="1"/>
</dbReference>
<sequence length="209" mass="22714">MPSEPERPLRADAARNADRLARTARAVFADLGPDAPLEEIAKRAGVRIRTLYNHFPTKEDLVRAALSQTVTEDLTPAIERALADDDPLRGLLALVEAAMGLASRELNTLAAARGAADLTAEFYPPFRDAMTLLTRRAQDAGRIRADLVPEDLLRIMAMLTSTLWTMDPGSDGWCRYLAILFQGLAPAGAEPLTAPVDLTLRPSTGPWTL</sequence>
<dbReference type="PRINTS" id="PR00455">
    <property type="entry name" value="HTHTETR"/>
</dbReference>
<organism evidence="6 7">
    <name type="scientific">Glycomyces algeriensis</name>
    <dbReference type="NCBI Taxonomy" id="256037"/>
    <lineage>
        <taxon>Bacteria</taxon>
        <taxon>Bacillati</taxon>
        <taxon>Actinomycetota</taxon>
        <taxon>Actinomycetes</taxon>
        <taxon>Glycomycetales</taxon>
        <taxon>Glycomycetaceae</taxon>
        <taxon>Glycomyces</taxon>
    </lineage>
</organism>
<dbReference type="InterPro" id="IPR036271">
    <property type="entry name" value="Tet_transcr_reg_TetR-rel_C_sf"/>
</dbReference>
<name>A0A9W6GA97_9ACTN</name>
<evidence type="ECO:0000256" key="4">
    <source>
        <dbReference type="PROSITE-ProRule" id="PRU00335"/>
    </source>
</evidence>
<evidence type="ECO:0000256" key="1">
    <source>
        <dbReference type="ARBA" id="ARBA00023015"/>
    </source>
</evidence>
<dbReference type="InterPro" id="IPR009057">
    <property type="entry name" value="Homeodomain-like_sf"/>
</dbReference>
<protein>
    <submittedName>
        <fullName evidence="6">TetR family transcriptional regulator</fullName>
    </submittedName>
</protein>
<proteinExistence type="predicted"/>
<dbReference type="EMBL" id="BSDT01000001">
    <property type="protein sequence ID" value="GLI43058.1"/>
    <property type="molecule type" value="Genomic_DNA"/>
</dbReference>
<dbReference type="SUPFAM" id="SSF48498">
    <property type="entry name" value="Tetracyclin repressor-like, C-terminal domain"/>
    <property type="match status" value="1"/>
</dbReference>